<name>A0A6J5PAR2_9CAUD</name>
<evidence type="ECO:0000313" key="6">
    <source>
        <dbReference type="EMBL" id="CAB4172132.1"/>
    </source>
</evidence>
<dbReference type="EMBL" id="LR796644">
    <property type="protein sequence ID" value="CAB4155630.1"/>
    <property type="molecule type" value="Genomic_DNA"/>
</dbReference>
<evidence type="ECO:0000313" key="5">
    <source>
        <dbReference type="EMBL" id="CAB4164634.1"/>
    </source>
</evidence>
<reference evidence="5" key="1">
    <citation type="submission" date="2020-04" db="EMBL/GenBank/DDBJ databases">
        <authorList>
            <person name="Chiriac C."/>
            <person name="Salcher M."/>
            <person name="Ghai R."/>
            <person name="Kavagutti S V."/>
        </authorList>
    </citation>
    <scope>NUCLEOTIDE SEQUENCE</scope>
</reference>
<evidence type="ECO:0000313" key="9">
    <source>
        <dbReference type="EMBL" id="CAB4200710.1"/>
    </source>
</evidence>
<evidence type="ECO:0000313" key="7">
    <source>
        <dbReference type="EMBL" id="CAB4178364.1"/>
    </source>
</evidence>
<evidence type="ECO:0000313" key="11">
    <source>
        <dbReference type="EMBL" id="CAB4217868.1"/>
    </source>
</evidence>
<evidence type="ECO:0000313" key="10">
    <source>
        <dbReference type="EMBL" id="CAB4213159.1"/>
    </source>
</evidence>
<dbReference type="EMBL" id="LR796762">
    <property type="protein sequence ID" value="CAB4164634.1"/>
    <property type="molecule type" value="Genomic_DNA"/>
</dbReference>
<dbReference type="EMBL" id="LR796878">
    <property type="protein sequence ID" value="CAB4172132.1"/>
    <property type="molecule type" value="Genomic_DNA"/>
</dbReference>
<dbReference type="EMBL" id="LR798395">
    <property type="protein sequence ID" value="CAB5228952.1"/>
    <property type="molecule type" value="Genomic_DNA"/>
</dbReference>
<dbReference type="EMBL" id="LR796443">
    <property type="protein sequence ID" value="CAB4145239.1"/>
    <property type="molecule type" value="Genomic_DNA"/>
</dbReference>
<evidence type="ECO:0000313" key="12">
    <source>
        <dbReference type="EMBL" id="CAB5225166.1"/>
    </source>
</evidence>
<gene>
    <name evidence="7" type="ORF">UFOVP1002_115</name>
    <name evidence="8" type="ORF">UFOVP1217_80</name>
    <name evidence="9" type="ORF">UFOVP1343_64</name>
    <name evidence="10" type="ORF">UFOVP1438_113</name>
    <name evidence="13" type="ORF">UFOVP1541_72</name>
    <name evidence="11" type="ORF">UFOVP1592_109</name>
    <name evidence="2" type="ORF">UFOVP465_158</name>
    <name evidence="3" type="ORF">UFOVP666_16</name>
    <name evidence="4" type="ORF">UFOVP727_93</name>
    <name evidence="12" type="ORF">UFOVP741_96</name>
    <name evidence="5" type="ORF">UFOVP819_44</name>
    <name evidence="6" type="ORF">UFOVP926_43</name>
</gene>
<proteinExistence type="predicted"/>
<dbReference type="EMBL" id="LR797177">
    <property type="protein sequence ID" value="CAB4191663.1"/>
    <property type="molecule type" value="Genomic_DNA"/>
</dbReference>
<evidence type="ECO:0000256" key="1">
    <source>
        <dbReference type="SAM" id="MobiDB-lite"/>
    </source>
</evidence>
<evidence type="ECO:0000313" key="13">
    <source>
        <dbReference type="EMBL" id="CAB5228952.1"/>
    </source>
</evidence>
<feature type="compositionally biased region" description="Polar residues" evidence="1">
    <location>
        <begin position="1"/>
        <end position="22"/>
    </location>
</feature>
<evidence type="ECO:0000313" key="4">
    <source>
        <dbReference type="EMBL" id="CAB4160214.1"/>
    </source>
</evidence>
<dbReference type="EMBL" id="LR798341">
    <property type="protein sequence ID" value="CAB5225166.1"/>
    <property type="molecule type" value="Genomic_DNA"/>
</dbReference>
<organism evidence="5">
    <name type="scientific">uncultured Caudovirales phage</name>
    <dbReference type="NCBI Taxonomy" id="2100421"/>
    <lineage>
        <taxon>Viruses</taxon>
        <taxon>Duplodnaviria</taxon>
        <taxon>Heunggongvirae</taxon>
        <taxon>Uroviricota</taxon>
        <taxon>Caudoviricetes</taxon>
        <taxon>Peduoviridae</taxon>
        <taxon>Maltschvirus</taxon>
        <taxon>Maltschvirus maltsch</taxon>
    </lineage>
</organism>
<sequence length="180" mass="19636">MTNIQFSSDDSYRDNSAVSARSTIDDPKSEGNVLESLKKLVQDKVRRGDVHIAIPERPGVMIRVSPNISQNQLKSWRRNAGEERKGGMDTMRFSTNLIAATTTGILVNDEIVTDDNGVELTFASPEIMAMTNTNRPHPDCVLAFFGLEPHVESAAVAIIEAAGYGDNVDALDPTKRSSES</sequence>
<dbReference type="EMBL" id="LR797395">
    <property type="protein sequence ID" value="CAB4213159.1"/>
    <property type="molecule type" value="Genomic_DNA"/>
</dbReference>
<evidence type="ECO:0000313" key="3">
    <source>
        <dbReference type="EMBL" id="CAB4155630.1"/>
    </source>
</evidence>
<protein>
    <submittedName>
        <fullName evidence="5">Uncharacterized protein</fullName>
    </submittedName>
</protein>
<evidence type="ECO:0000313" key="8">
    <source>
        <dbReference type="EMBL" id="CAB4191663.1"/>
    </source>
</evidence>
<dbReference type="EMBL" id="LR797305">
    <property type="protein sequence ID" value="CAB4200710.1"/>
    <property type="molecule type" value="Genomic_DNA"/>
</dbReference>
<evidence type="ECO:0000313" key="2">
    <source>
        <dbReference type="EMBL" id="CAB4145239.1"/>
    </source>
</evidence>
<dbReference type="EMBL" id="LR797452">
    <property type="protein sequence ID" value="CAB4217868.1"/>
    <property type="molecule type" value="Genomic_DNA"/>
</dbReference>
<dbReference type="EMBL" id="LR796698">
    <property type="protein sequence ID" value="CAB4160214.1"/>
    <property type="molecule type" value="Genomic_DNA"/>
</dbReference>
<feature type="region of interest" description="Disordered" evidence="1">
    <location>
        <begin position="1"/>
        <end position="30"/>
    </location>
</feature>
<dbReference type="EMBL" id="LR796961">
    <property type="protein sequence ID" value="CAB4178364.1"/>
    <property type="molecule type" value="Genomic_DNA"/>
</dbReference>
<accession>A0A6J5PAR2</accession>